<dbReference type="PROSITE" id="PS50893">
    <property type="entry name" value="ABC_TRANSPORTER_2"/>
    <property type="match status" value="2"/>
</dbReference>
<accession>A0A845DQ06</accession>
<dbReference type="GO" id="GO:0042626">
    <property type="term" value="F:ATPase-coupled transmembrane transporter activity"/>
    <property type="evidence" value="ECO:0007669"/>
    <property type="project" value="TreeGrafter"/>
</dbReference>
<evidence type="ECO:0000256" key="7">
    <source>
        <dbReference type="ARBA" id="ARBA00022967"/>
    </source>
</evidence>
<dbReference type="InterPro" id="IPR003439">
    <property type="entry name" value="ABC_transporter-like_ATP-bd"/>
</dbReference>
<keyword evidence="6 10" id="KW-0067">ATP-binding</keyword>
<sequence length="543" mass="61552">MKTAVQLENLSLTYEESGRTVLRDITLSIAREQDTLILGPSGSGKSSLVQCLNGLYPENLDGEMTGHVYIHGRSTDDFKPGELAETVGSVFQDPETQFCMLTVEDEIAFGLENLRIPAEEMEPRINEVLEQVNLLDKKTSMIHQLSGGQKQKLALACVLVMEPDILLLDEPTANLDPRAAGEFIEVLTSIKRKRSLTIVVIEHRLEGWMELLSHVIVLRPDGGVISTGPLHDVMNKQAHIIHDQGIRLPYPIQYSLEEDVPPPYPFTLEKLAAQNVRLPSAHRPRRPYGKKIMEAVDVQWKDILKDISFSLYEGEWIAVVGANGSGKTSLSKIMAGITKPDSGMVHLKEKPIKKWTPERLRKESGYVFQNPEHQFVTDETFEEIAFSLRQQGTAGLEISRRVKNMLSLCGLDGLDRHHPYQLSQGQKRRLSAATMMVENQSVLFLDEPTFGQDAASTQQLMELLEERFQQDTSLFMITHDMELVHRYATRVIVMDKGRIAFDGLPEQLWMHEHLSDWHIEPPLPVQLYRLLTERSRYHVSSYS</sequence>
<evidence type="ECO:0000256" key="5">
    <source>
        <dbReference type="ARBA" id="ARBA00022741"/>
    </source>
</evidence>
<dbReference type="EMBL" id="WMET01000001">
    <property type="protein sequence ID" value="MYL19533.1"/>
    <property type="molecule type" value="Genomic_DNA"/>
</dbReference>
<dbReference type="NCBIfam" id="NF010167">
    <property type="entry name" value="PRK13648.1"/>
    <property type="match status" value="2"/>
</dbReference>
<proteinExistence type="inferred from homology"/>
<comment type="similarity">
    <text evidence="2">Belongs to the ABC transporter superfamily.</text>
</comment>
<dbReference type="GO" id="GO:0043190">
    <property type="term" value="C:ATP-binding cassette (ABC) transporter complex"/>
    <property type="evidence" value="ECO:0007669"/>
    <property type="project" value="TreeGrafter"/>
</dbReference>
<keyword evidence="8" id="KW-0472">Membrane</keyword>
<name>A0A845DQ06_9BACI</name>
<keyword evidence="4" id="KW-1003">Cell membrane</keyword>
<protein>
    <submittedName>
        <fullName evidence="10">ATP-binding cassette domain-containing protein</fullName>
    </submittedName>
</protein>
<evidence type="ECO:0000259" key="9">
    <source>
        <dbReference type="PROSITE" id="PS50893"/>
    </source>
</evidence>
<dbReference type="PROSITE" id="PS00211">
    <property type="entry name" value="ABC_TRANSPORTER_1"/>
    <property type="match status" value="1"/>
</dbReference>
<dbReference type="SUPFAM" id="SSF52540">
    <property type="entry name" value="P-loop containing nucleoside triphosphate hydrolases"/>
    <property type="match status" value="2"/>
</dbReference>
<keyword evidence="7" id="KW-1278">Translocase</keyword>
<reference evidence="10 11" key="1">
    <citation type="submission" date="2019-11" db="EMBL/GenBank/DDBJ databases">
        <title>Genome sequences of 17 halophilic strains isolated from different environments.</title>
        <authorList>
            <person name="Furrow R.E."/>
        </authorList>
    </citation>
    <scope>NUCLEOTIDE SEQUENCE [LARGE SCALE GENOMIC DNA]</scope>
    <source>
        <strain evidence="10 11">22511_23_Filter</strain>
    </source>
</reference>
<gene>
    <name evidence="10" type="ORF">GLW04_06485</name>
</gene>
<dbReference type="InterPro" id="IPR017871">
    <property type="entry name" value="ABC_transporter-like_CS"/>
</dbReference>
<dbReference type="InterPro" id="IPR015856">
    <property type="entry name" value="ABC_transpr_CbiO/EcfA_su"/>
</dbReference>
<organism evidence="10 11">
    <name type="scientific">Halobacillus litoralis</name>
    <dbReference type="NCBI Taxonomy" id="45668"/>
    <lineage>
        <taxon>Bacteria</taxon>
        <taxon>Bacillati</taxon>
        <taxon>Bacillota</taxon>
        <taxon>Bacilli</taxon>
        <taxon>Bacillales</taxon>
        <taxon>Bacillaceae</taxon>
        <taxon>Halobacillus</taxon>
    </lineage>
</organism>
<dbReference type="SMART" id="SM00382">
    <property type="entry name" value="AAA"/>
    <property type="match status" value="2"/>
</dbReference>
<dbReference type="Gene3D" id="3.40.50.300">
    <property type="entry name" value="P-loop containing nucleotide triphosphate hydrolases"/>
    <property type="match status" value="2"/>
</dbReference>
<evidence type="ECO:0000256" key="1">
    <source>
        <dbReference type="ARBA" id="ARBA00004202"/>
    </source>
</evidence>
<dbReference type="CDD" id="cd03225">
    <property type="entry name" value="ABC_cobalt_CbiO_domain1"/>
    <property type="match status" value="2"/>
</dbReference>
<evidence type="ECO:0000313" key="10">
    <source>
        <dbReference type="EMBL" id="MYL19533.1"/>
    </source>
</evidence>
<dbReference type="InterPro" id="IPR003593">
    <property type="entry name" value="AAA+_ATPase"/>
</dbReference>
<dbReference type="PANTHER" id="PTHR43553">
    <property type="entry name" value="HEAVY METAL TRANSPORTER"/>
    <property type="match status" value="1"/>
</dbReference>
<evidence type="ECO:0000313" key="11">
    <source>
        <dbReference type="Proteomes" id="UP000460949"/>
    </source>
</evidence>
<dbReference type="GO" id="GO:0016887">
    <property type="term" value="F:ATP hydrolysis activity"/>
    <property type="evidence" value="ECO:0007669"/>
    <property type="project" value="InterPro"/>
</dbReference>
<evidence type="ECO:0000256" key="4">
    <source>
        <dbReference type="ARBA" id="ARBA00022475"/>
    </source>
</evidence>
<feature type="domain" description="ABC transporter" evidence="9">
    <location>
        <begin position="5"/>
        <end position="246"/>
    </location>
</feature>
<dbReference type="RefSeq" id="WP_160835913.1">
    <property type="nucleotide sequence ID" value="NZ_WMET01000001.1"/>
</dbReference>
<evidence type="ECO:0000256" key="3">
    <source>
        <dbReference type="ARBA" id="ARBA00022448"/>
    </source>
</evidence>
<dbReference type="AlphaFoldDB" id="A0A845DQ06"/>
<evidence type="ECO:0000256" key="8">
    <source>
        <dbReference type="ARBA" id="ARBA00023136"/>
    </source>
</evidence>
<dbReference type="Proteomes" id="UP000460949">
    <property type="component" value="Unassembled WGS sequence"/>
</dbReference>
<dbReference type="InterPro" id="IPR050095">
    <property type="entry name" value="ECF_ABC_transporter_ATP-bd"/>
</dbReference>
<evidence type="ECO:0000256" key="2">
    <source>
        <dbReference type="ARBA" id="ARBA00005417"/>
    </source>
</evidence>
<dbReference type="GO" id="GO:0005524">
    <property type="term" value="F:ATP binding"/>
    <property type="evidence" value="ECO:0007669"/>
    <property type="project" value="UniProtKB-KW"/>
</dbReference>
<dbReference type="PANTHER" id="PTHR43553:SF19">
    <property type="entry name" value="HMP_THIAMINE IMPORT ATP-BINDING PROTEIN YKOD-RELATED"/>
    <property type="match status" value="1"/>
</dbReference>
<dbReference type="InterPro" id="IPR027417">
    <property type="entry name" value="P-loop_NTPase"/>
</dbReference>
<keyword evidence="5" id="KW-0547">Nucleotide-binding</keyword>
<comment type="subcellular location">
    <subcellularLocation>
        <location evidence="1">Cell membrane</location>
        <topology evidence="1">Peripheral membrane protein</topology>
    </subcellularLocation>
</comment>
<comment type="caution">
    <text evidence="10">The sequence shown here is derived from an EMBL/GenBank/DDBJ whole genome shotgun (WGS) entry which is preliminary data.</text>
</comment>
<dbReference type="Pfam" id="PF00005">
    <property type="entry name" value="ABC_tran"/>
    <property type="match status" value="2"/>
</dbReference>
<evidence type="ECO:0000256" key="6">
    <source>
        <dbReference type="ARBA" id="ARBA00022840"/>
    </source>
</evidence>
<keyword evidence="3" id="KW-0813">Transport</keyword>
<feature type="domain" description="ABC transporter" evidence="9">
    <location>
        <begin position="276"/>
        <end position="521"/>
    </location>
</feature>